<dbReference type="Pfam" id="PF07727">
    <property type="entry name" value="RVT_2"/>
    <property type="match status" value="1"/>
</dbReference>
<reference evidence="7" key="1">
    <citation type="submission" date="2025-08" db="UniProtKB">
        <authorList>
            <consortium name="RefSeq"/>
        </authorList>
    </citation>
    <scope>IDENTIFICATION</scope>
    <source>
        <tissue evidence="7">Leaves</tissue>
    </source>
</reference>
<organism evidence="6 7">
    <name type="scientific">Coffea arabica</name>
    <name type="common">Arabian coffee</name>
    <dbReference type="NCBI Taxonomy" id="13443"/>
    <lineage>
        <taxon>Eukaryota</taxon>
        <taxon>Viridiplantae</taxon>
        <taxon>Streptophyta</taxon>
        <taxon>Embryophyta</taxon>
        <taxon>Tracheophyta</taxon>
        <taxon>Spermatophyta</taxon>
        <taxon>Magnoliopsida</taxon>
        <taxon>eudicotyledons</taxon>
        <taxon>Gunneridae</taxon>
        <taxon>Pentapetalae</taxon>
        <taxon>asterids</taxon>
        <taxon>lamiids</taxon>
        <taxon>Gentianales</taxon>
        <taxon>Rubiaceae</taxon>
        <taxon>Ixoroideae</taxon>
        <taxon>Gardenieae complex</taxon>
        <taxon>Bertiereae - Coffeeae clade</taxon>
        <taxon>Coffeeae</taxon>
        <taxon>Coffea</taxon>
    </lineage>
</organism>
<sequence>MVMSWLWNSMLPEISDTCMFLSTAQDIWSTIRQTYSKAGDAALIYEIKTKISATKQGNLSVTQYANLLQNLWQELDQYRCVQMLCSEDAATLKNFIEKDRVYDFLAGLNVEFDQVRVQILGKERLSSLNETISLVRAEENRREVMLEPKTLEGSAMISTKSNKDTIWCTYCKKSRHTRDDCFKLHGKEQVLSRKGGFKGGKAHLTAGEDQTQEKSNQTGMGEFKKEEIEKLRNLLNSLEKSSSTCSLAQSGSWVIDSGATDHMTHSPIRFRTYNPCPGNRKITVADGSPITVAGQGTDLVTGRTIGLAKVNDGLYYLEEMSGNKKNKNQLSLTCSSNNKSEIWLHHFRLGHPSFMLLKSMFPSLFKNEDGESSWEDKEFLLDLQSSTLNLKSFKPDHTPNSKGEHTSSEPEPEFEVEHASKEIEPDLGVEGKSGLNPTTPLKVYSRKKVHISEPVQIQESEPQSGTENSVPLCVQSDSAPCEFNDLDLPIAVRKGTRECTKHPISNFVSFHRFSPQLKTFLTTINSISIPQTLQEALRNKNWLHAMKEEMNALERNKTWEIVNLPKGKKTVGCKWVFTLKYRADGSLERHKARLVAKGYTQTYGIDYQETFAPVAKMNTVRVLLSLAANFGWCLQQFDVKNAFLHGDLEEEVYMEPPPGF</sequence>
<keyword evidence="1" id="KW-0064">Aspartyl protease</keyword>
<dbReference type="PANTHER" id="PTHR34222">
    <property type="entry name" value="GAG_PRE-INTEGRS DOMAIN-CONTAINING PROTEIN"/>
    <property type="match status" value="1"/>
</dbReference>
<feature type="domain" description="GAG-pre-integrase" evidence="4">
    <location>
        <begin position="313"/>
        <end position="366"/>
    </location>
</feature>
<evidence type="ECO:0000256" key="2">
    <source>
        <dbReference type="SAM" id="MobiDB-lite"/>
    </source>
</evidence>
<feature type="domain" description="Reverse transcriptase Ty1/copia-type" evidence="3">
    <location>
        <begin position="556"/>
        <end position="660"/>
    </location>
</feature>
<evidence type="ECO:0000313" key="6">
    <source>
        <dbReference type="Proteomes" id="UP001652660"/>
    </source>
</evidence>
<feature type="domain" description="Retrovirus-related Pol polyprotein from transposon TNT 1-94-like beta-barrel" evidence="5">
    <location>
        <begin position="253"/>
        <end position="301"/>
    </location>
</feature>
<dbReference type="RefSeq" id="XP_071905634.1">
    <property type="nucleotide sequence ID" value="XM_072049533.1"/>
</dbReference>
<keyword evidence="1" id="KW-0378">Hydrolase</keyword>
<evidence type="ECO:0000259" key="4">
    <source>
        <dbReference type="Pfam" id="PF13976"/>
    </source>
</evidence>
<dbReference type="Proteomes" id="UP001652660">
    <property type="component" value="Chromosome 5e"/>
</dbReference>
<evidence type="ECO:0000259" key="5">
    <source>
        <dbReference type="Pfam" id="PF22936"/>
    </source>
</evidence>
<dbReference type="GeneID" id="113743566"/>
<dbReference type="InterPro" id="IPR054722">
    <property type="entry name" value="PolX-like_BBD"/>
</dbReference>
<proteinExistence type="predicted"/>
<dbReference type="InterPro" id="IPR013103">
    <property type="entry name" value="RVT_2"/>
</dbReference>
<dbReference type="SUPFAM" id="SSF56672">
    <property type="entry name" value="DNA/RNA polymerases"/>
    <property type="match status" value="1"/>
</dbReference>
<protein>
    <recommendedName>
        <fullName evidence="8">Retrovirus-related Pol polyprotein from transposon RE1</fullName>
    </recommendedName>
</protein>
<evidence type="ECO:0000313" key="7">
    <source>
        <dbReference type="RefSeq" id="XP_071905634.1"/>
    </source>
</evidence>
<feature type="region of interest" description="Disordered" evidence="2">
    <location>
        <begin position="197"/>
        <end position="219"/>
    </location>
</feature>
<dbReference type="InterPro" id="IPR025724">
    <property type="entry name" value="GAG-pre-integrase_dom"/>
</dbReference>
<dbReference type="PANTHER" id="PTHR34222:SF37">
    <property type="entry name" value="RETROTRANSPOSON GAG DOMAIN-CONTAINING PROTEIN"/>
    <property type="match status" value="1"/>
</dbReference>
<keyword evidence="1" id="KW-0645">Protease</keyword>
<name>A0ABM4UED2_COFAR</name>
<keyword evidence="6" id="KW-1185">Reference proteome</keyword>
<evidence type="ECO:0000259" key="3">
    <source>
        <dbReference type="Pfam" id="PF07727"/>
    </source>
</evidence>
<dbReference type="InterPro" id="IPR043502">
    <property type="entry name" value="DNA/RNA_pol_sf"/>
</dbReference>
<dbReference type="Pfam" id="PF13976">
    <property type="entry name" value="gag_pre-integrs"/>
    <property type="match status" value="1"/>
</dbReference>
<evidence type="ECO:0000256" key="1">
    <source>
        <dbReference type="ARBA" id="ARBA00022750"/>
    </source>
</evidence>
<feature type="compositionally biased region" description="Basic and acidic residues" evidence="2">
    <location>
        <begin position="393"/>
        <end position="408"/>
    </location>
</feature>
<accession>A0ABM4UED2</accession>
<dbReference type="Pfam" id="PF22936">
    <property type="entry name" value="Pol_BBD"/>
    <property type="match status" value="1"/>
</dbReference>
<feature type="region of interest" description="Disordered" evidence="2">
    <location>
        <begin position="391"/>
        <end position="418"/>
    </location>
</feature>
<evidence type="ECO:0008006" key="8">
    <source>
        <dbReference type="Google" id="ProtNLM"/>
    </source>
</evidence>
<gene>
    <name evidence="7" type="primary">LOC113743566</name>
</gene>